<proteinExistence type="predicted"/>
<reference evidence="2 3" key="1">
    <citation type="submission" date="2024-07" db="EMBL/GenBank/DDBJ databases">
        <title>Section-level genome sequencing and comparative genomics of Aspergillus sections Usti and Cavernicolus.</title>
        <authorList>
            <consortium name="Lawrence Berkeley National Laboratory"/>
            <person name="Nybo J.L."/>
            <person name="Vesth T.C."/>
            <person name="Theobald S."/>
            <person name="Frisvad J.C."/>
            <person name="Larsen T.O."/>
            <person name="Kjaerboelling I."/>
            <person name="Rothschild-Mancinelli K."/>
            <person name="Lyhne E.K."/>
            <person name="Kogle M.E."/>
            <person name="Barry K."/>
            <person name="Clum A."/>
            <person name="Na H."/>
            <person name="Ledsgaard L."/>
            <person name="Lin J."/>
            <person name="Lipzen A."/>
            <person name="Kuo A."/>
            <person name="Riley R."/>
            <person name="Mondo S."/>
            <person name="Labutti K."/>
            <person name="Haridas S."/>
            <person name="Pangalinan J."/>
            <person name="Salamov A.A."/>
            <person name="Simmons B.A."/>
            <person name="Magnuson J.K."/>
            <person name="Chen J."/>
            <person name="Drula E."/>
            <person name="Henrissat B."/>
            <person name="Wiebenga A."/>
            <person name="Lubbers R.J."/>
            <person name="Gomes A.C."/>
            <person name="Makela M.R."/>
            <person name="Stajich J."/>
            <person name="Grigoriev I.V."/>
            <person name="Mortensen U.H."/>
            <person name="De Vries R.P."/>
            <person name="Baker S.E."/>
            <person name="Andersen M.R."/>
        </authorList>
    </citation>
    <scope>NUCLEOTIDE SEQUENCE [LARGE SCALE GENOMIC DNA]</scope>
    <source>
        <strain evidence="2 3">CBS 588.65</strain>
    </source>
</reference>
<comment type="caution">
    <text evidence="2">The sequence shown here is derived from an EMBL/GenBank/DDBJ whole genome shotgun (WGS) entry which is preliminary data.</text>
</comment>
<evidence type="ECO:0000313" key="3">
    <source>
        <dbReference type="Proteomes" id="UP001610334"/>
    </source>
</evidence>
<protein>
    <recommendedName>
        <fullName evidence="4">F-box domain-containing protein</fullName>
    </recommendedName>
</protein>
<dbReference type="Proteomes" id="UP001610334">
    <property type="component" value="Unassembled WGS sequence"/>
</dbReference>
<evidence type="ECO:0000256" key="1">
    <source>
        <dbReference type="SAM" id="SignalP"/>
    </source>
</evidence>
<evidence type="ECO:0008006" key="4">
    <source>
        <dbReference type="Google" id="ProtNLM"/>
    </source>
</evidence>
<sequence length="360" mass="41628">MAKLLSLPAELILAIVKYVQAEEQAPLPFYKWADAYEYAVKEARPKWIKDLRSFCLISRRYYTLLKPMIYRNIYVRDKAFREHPLGQLKRTLKNDPLLENYIVSMIVPCRNSICDIQHFFRFPNIQALTILFDYLDPIEFEGNGLVGKSPVRSLSLIRCGAHEEALAAILSWPEVLEVLHYDVDQGEWEGHFVDGITEGWTCAAFVRALQPQKGNLRELTLTRQWLDHEGLGNGPRIDLSGFTALTTLRIYQVFLCGEDDPLEAWRSLPSCLEELEIFYDDWDLTTFKEDEFLRGLLMQKKEHLPHLRRISIGSPEELWDTENQEYKPAGQWVPPPPLKRALELAGLELDVQLGIEILPS</sequence>
<keyword evidence="1" id="KW-0732">Signal</keyword>
<evidence type="ECO:0000313" key="2">
    <source>
        <dbReference type="EMBL" id="KAL2813823.1"/>
    </source>
</evidence>
<feature type="signal peptide" evidence="1">
    <location>
        <begin position="1"/>
        <end position="21"/>
    </location>
</feature>
<gene>
    <name evidence="2" type="ORF">BJX63DRAFT_393358</name>
</gene>
<accession>A0ABR4HGD1</accession>
<feature type="chain" id="PRO_5045477886" description="F-box domain-containing protein" evidence="1">
    <location>
        <begin position="22"/>
        <end position="360"/>
    </location>
</feature>
<dbReference type="EMBL" id="JBFXLT010000037">
    <property type="protein sequence ID" value="KAL2813823.1"/>
    <property type="molecule type" value="Genomic_DNA"/>
</dbReference>
<organism evidence="2 3">
    <name type="scientific">Aspergillus granulosus</name>
    <dbReference type="NCBI Taxonomy" id="176169"/>
    <lineage>
        <taxon>Eukaryota</taxon>
        <taxon>Fungi</taxon>
        <taxon>Dikarya</taxon>
        <taxon>Ascomycota</taxon>
        <taxon>Pezizomycotina</taxon>
        <taxon>Eurotiomycetes</taxon>
        <taxon>Eurotiomycetidae</taxon>
        <taxon>Eurotiales</taxon>
        <taxon>Aspergillaceae</taxon>
        <taxon>Aspergillus</taxon>
        <taxon>Aspergillus subgen. Nidulantes</taxon>
    </lineage>
</organism>
<name>A0ABR4HGD1_9EURO</name>
<keyword evidence="3" id="KW-1185">Reference proteome</keyword>